<organism evidence="2 3">
    <name type="scientific">Saccharibacter floricola DSM 15669</name>
    <dbReference type="NCBI Taxonomy" id="1123227"/>
    <lineage>
        <taxon>Bacteria</taxon>
        <taxon>Pseudomonadati</taxon>
        <taxon>Pseudomonadota</taxon>
        <taxon>Alphaproteobacteria</taxon>
        <taxon>Acetobacterales</taxon>
        <taxon>Acetobacteraceae</taxon>
        <taxon>Saccharibacter</taxon>
    </lineage>
</organism>
<evidence type="ECO:0000313" key="3">
    <source>
        <dbReference type="Proteomes" id="UP001062901"/>
    </source>
</evidence>
<dbReference type="Proteomes" id="UP001062901">
    <property type="component" value="Unassembled WGS sequence"/>
</dbReference>
<gene>
    <name evidence="2" type="ORF">AA15669_1918</name>
</gene>
<comment type="caution">
    <text evidence="2">The sequence shown here is derived from an EMBL/GenBank/DDBJ whole genome shotgun (WGS) entry which is preliminary data.</text>
</comment>
<proteinExistence type="predicted"/>
<feature type="compositionally biased region" description="Basic and acidic residues" evidence="1">
    <location>
        <begin position="287"/>
        <end position="313"/>
    </location>
</feature>
<dbReference type="EMBL" id="BAQD01000142">
    <property type="protein sequence ID" value="GBQ08812.1"/>
    <property type="molecule type" value="Genomic_DNA"/>
</dbReference>
<protein>
    <submittedName>
        <fullName evidence="2">Uncharacterized protein</fullName>
    </submittedName>
</protein>
<feature type="region of interest" description="Disordered" evidence="1">
    <location>
        <begin position="284"/>
        <end position="349"/>
    </location>
</feature>
<reference evidence="2" key="1">
    <citation type="submission" date="2013-04" db="EMBL/GenBank/DDBJ databases">
        <title>The genome sequencing project of 58 acetic acid bacteria.</title>
        <authorList>
            <person name="Okamoto-Kainuma A."/>
            <person name="Ishikawa M."/>
            <person name="Umino S."/>
            <person name="Koizumi Y."/>
            <person name="Shiwa Y."/>
            <person name="Yoshikawa H."/>
            <person name="Matsutani M."/>
            <person name="Matsushita K."/>
        </authorList>
    </citation>
    <scope>NUCLEOTIDE SEQUENCE</scope>
    <source>
        <strain evidence="2">DSM 15669</strain>
    </source>
</reference>
<dbReference type="RefSeq" id="WP_018981104.1">
    <property type="nucleotide sequence ID" value="NZ_BAQD01000142.1"/>
</dbReference>
<accession>A0ABQ0P1I3</accession>
<keyword evidence="3" id="KW-1185">Reference proteome</keyword>
<name>A0ABQ0P1I3_9PROT</name>
<feature type="region of interest" description="Disordered" evidence="1">
    <location>
        <begin position="381"/>
        <end position="411"/>
    </location>
</feature>
<evidence type="ECO:0000313" key="2">
    <source>
        <dbReference type="EMBL" id="GBQ08812.1"/>
    </source>
</evidence>
<sequence length="500" mass="56430">MTSSSNSSLSELPSKEDETLSALNGKSYINTCKILDYLNGLKEQVGSLGGEVTHLATFGTELRTSANVANLSTGALQSWKTEMGGYFDPKLIFTLANNSLEDKKTKNTLINKLGVDKKHFKNNDVNEISQAIIRRLPEYYKEHKDNALNSFKDLGFDTYGYYRDIARSLSKLPKGELERTITSLNETQHRLQVDDIVLQHMQETDRTIHRTKAMIDTEKSKNGHKMLSKAEVYLQKEIRDKDNDVLNFDKETSSSGGYGYAILDLAARSIIPALSTIKDAVCNTPIKNKDDKKDRKDNNESSTLSKEKYKDKNLSSSTPTKRLVPNHDQHNSMLNGDTPSPPLQHVTPYHDDNNNIKRLWKLYTSTLLIYLPLITEETALPGGIVSPRNNKEKKGKKLSTPQDEQKNFPLPPPFLEGFTLELLSNSRKTKYHSRTNKDIDKIHPARSIISEKPRLISAYTNINEAQKTPQYIIDDRPIMLTVNNMTGQDLSHSLVASRTT</sequence>
<evidence type="ECO:0000256" key="1">
    <source>
        <dbReference type="SAM" id="MobiDB-lite"/>
    </source>
</evidence>